<evidence type="ECO:0000256" key="1">
    <source>
        <dbReference type="ARBA" id="ARBA00022729"/>
    </source>
</evidence>
<proteinExistence type="predicted"/>
<dbReference type="GO" id="GO:0016491">
    <property type="term" value="F:oxidoreductase activity"/>
    <property type="evidence" value="ECO:0007669"/>
    <property type="project" value="TreeGrafter"/>
</dbReference>
<evidence type="ECO:0000313" key="4">
    <source>
        <dbReference type="Proteomes" id="UP000184171"/>
    </source>
</evidence>
<feature type="domain" description="Doubled CXXCH motif" evidence="2">
    <location>
        <begin position="259"/>
        <end position="291"/>
    </location>
</feature>
<dbReference type="Gene3D" id="1.10.287.3080">
    <property type="match status" value="1"/>
</dbReference>
<dbReference type="NCBIfam" id="TIGR01905">
    <property type="entry name" value="paired_CXXCH_1"/>
    <property type="match status" value="4"/>
</dbReference>
<organism evidence="3 4">
    <name type="scientific">Malonomonas rubra DSM 5091</name>
    <dbReference type="NCBI Taxonomy" id="1122189"/>
    <lineage>
        <taxon>Bacteria</taxon>
        <taxon>Pseudomonadati</taxon>
        <taxon>Thermodesulfobacteriota</taxon>
        <taxon>Desulfuromonadia</taxon>
        <taxon>Desulfuromonadales</taxon>
        <taxon>Geopsychrobacteraceae</taxon>
        <taxon>Malonomonas</taxon>
    </lineage>
</organism>
<dbReference type="Gene3D" id="3.90.10.10">
    <property type="entry name" value="Cytochrome C3"/>
    <property type="match status" value="2"/>
</dbReference>
<name>A0A1M6BZ06_MALRU</name>
<dbReference type="EMBL" id="FQZT01000001">
    <property type="protein sequence ID" value="SHI54026.1"/>
    <property type="molecule type" value="Genomic_DNA"/>
</dbReference>
<dbReference type="InterPro" id="IPR051829">
    <property type="entry name" value="Multiheme_Cytochr_ET"/>
</dbReference>
<keyword evidence="1" id="KW-0732">Signal</keyword>
<dbReference type="PANTHER" id="PTHR35038:SF6">
    <property type="entry name" value="SURFACE LOCALIZED DECAHEME CYTOCHROME C LIPOPROTEIN"/>
    <property type="match status" value="1"/>
</dbReference>
<protein>
    <submittedName>
        <fullName evidence="3">Doubled CXXCH domain-containing protein</fullName>
    </submittedName>
</protein>
<reference evidence="3 4" key="1">
    <citation type="submission" date="2016-11" db="EMBL/GenBank/DDBJ databases">
        <authorList>
            <person name="Jaros S."/>
            <person name="Januszkiewicz K."/>
            <person name="Wedrychowicz H."/>
        </authorList>
    </citation>
    <scope>NUCLEOTIDE SEQUENCE [LARGE SCALE GENOMIC DNA]</scope>
    <source>
        <strain evidence="3 4">DSM 5091</strain>
    </source>
</reference>
<dbReference type="PANTHER" id="PTHR35038">
    <property type="entry name" value="DISSIMILATORY SULFITE REDUCTASE SIRA"/>
    <property type="match status" value="1"/>
</dbReference>
<dbReference type="AlphaFoldDB" id="A0A1M6BZ06"/>
<dbReference type="Gene3D" id="1.10.720.180">
    <property type="match status" value="1"/>
</dbReference>
<gene>
    <name evidence="3" type="ORF">SAMN02745165_00350</name>
</gene>
<dbReference type="Proteomes" id="UP000184171">
    <property type="component" value="Unassembled WGS sequence"/>
</dbReference>
<feature type="domain" description="Doubled CXXCH motif" evidence="2">
    <location>
        <begin position="43"/>
        <end position="81"/>
    </location>
</feature>
<evidence type="ECO:0000313" key="3">
    <source>
        <dbReference type="EMBL" id="SHI54026.1"/>
    </source>
</evidence>
<feature type="domain" description="Doubled CXXCH motif" evidence="2">
    <location>
        <begin position="356"/>
        <end position="389"/>
    </location>
</feature>
<feature type="domain" description="Doubled CXXCH motif" evidence="2">
    <location>
        <begin position="138"/>
        <end position="177"/>
    </location>
</feature>
<dbReference type="Pfam" id="PF09699">
    <property type="entry name" value="Paired_CXXCH_1"/>
    <property type="match status" value="5"/>
</dbReference>
<keyword evidence="4" id="KW-1185">Reference proteome</keyword>
<dbReference type="InterPro" id="IPR036280">
    <property type="entry name" value="Multihaem_cyt_sf"/>
</dbReference>
<dbReference type="SUPFAM" id="SSF48695">
    <property type="entry name" value="Multiheme cytochromes"/>
    <property type="match status" value="2"/>
</dbReference>
<evidence type="ECO:0000259" key="2">
    <source>
        <dbReference type="Pfam" id="PF09699"/>
    </source>
</evidence>
<sequence length="391" mass="43147">MMSIFRILQGFVLVWLLCVPFSVGAMECFDCHDAGKFKGEVVHKPVAEANCLVCHGAHVSRFEKLLKKKSHELCLECHQELSSELGGGMVLHEPVRKGECSSCHDPHAAEYGKLLSKTGGDLCFSCHEETHKTFTYSHKPYVDGDCSACHAAHGGSDSRLLKADAGGLCFSCHQDNKQLRSKHLGKDLSGVDCLSCHHPHGGESQNLLRAFSHKPFADKNCRACHDGENDFDNCLQCHEAVLGSFNYAHNHLGVSGSGNPCTSCHNPHVGDRKGLLPGVLGNVCKDCHADTFERRRKSLHKHENWENCNDCHNIHGSNHVAMLIEGQKVCNLCHDQHKGFTHPIGESAIDPRNNQAMDCLTCHNANDGTDYRYYLRGSAERGLCVQCHQGY</sequence>
<accession>A0A1M6BZ06</accession>
<dbReference type="InterPro" id="IPR010177">
    <property type="entry name" value="Paired_CXXCH_1"/>
</dbReference>
<feature type="domain" description="Doubled CXXCH motif" evidence="2">
    <location>
        <begin position="92"/>
        <end position="130"/>
    </location>
</feature>
<dbReference type="STRING" id="1122189.SAMN02745165_00350"/>